<gene>
    <name evidence="2" type="ORF">F2Q70_00025465</name>
</gene>
<accession>A0A8S9L8K0</accession>
<comment type="caution">
    <text evidence="2">The sequence shown here is derived from an EMBL/GenBank/DDBJ whole genome shotgun (WGS) entry which is preliminary data.</text>
</comment>
<reference evidence="2" key="1">
    <citation type="submission" date="2019-12" db="EMBL/GenBank/DDBJ databases">
        <title>Genome sequencing and annotation of Brassica cretica.</title>
        <authorList>
            <person name="Studholme D.J."/>
            <person name="Sarris P.F."/>
        </authorList>
    </citation>
    <scope>NUCLEOTIDE SEQUENCE</scope>
    <source>
        <strain evidence="2">PFS-102/07</strain>
        <tissue evidence="2">Leaf</tissue>
    </source>
</reference>
<feature type="region of interest" description="Disordered" evidence="1">
    <location>
        <begin position="46"/>
        <end position="90"/>
    </location>
</feature>
<dbReference type="AlphaFoldDB" id="A0A8S9L8K0"/>
<evidence type="ECO:0000256" key="1">
    <source>
        <dbReference type="SAM" id="MobiDB-lite"/>
    </source>
</evidence>
<organism evidence="2">
    <name type="scientific">Brassica cretica</name>
    <name type="common">Mustard</name>
    <dbReference type="NCBI Taxonomy" id="69181"/>
    <lineage>
        <taxon>Eukaryota</taxon>
        <taxon>Viridiplantae</taxon>
        <taxon>Streptophyta</taxon>
        <taxon>Embryophyta</taxon>
        <taxon>Tracheophyta</taxon>
        <taxon>Spermatophyta</taxon>
        <taxon>Magnoliopsida</taxon>
        <taxon>eudicotyledons</taxon>
        <taxon>Gunneridae</taxon>
        <taxon>Pentapetalae</taxon>
        <taxon>rosids</taxon>
        <taxon>malvids</taxon>
        <taxon>Brassicales</taxon>
        <taxon>Brassicaceae</taxon>
        <taxon>Brassiceae</taxon>
        <taxon>Brassica</taxon>
    </lineage>
</organism>
<feature type="compositionally biased region" description="Basic and acidic residues" evidence="1">
    <location>
        <begin position="78"/>
        <end position="88"/>
    </location>
</feature>
<name>A0A8S9L8K0_BRACR</name>
<sequence length="129" mass="14920">MERFGVFRRIAVQEEMESEHWSRWSKPTRGRDHGIAYPCSLNKKASRREVEDAGSWTRAHEPRRQSDAGWSTWGNLPAHDRDARRRSDAGWSTRGLLPAHMMRHLATIRCGLKRRGLGPMNFTRVATLP</sequence>
<dbReference type="EMBL" id="QGKY02000094">
    <property type="protein sequence ID" value="KAF2602287.1"/>
    <property type="molecule type" value="Genomic_DNA"/>
</dbReference>
<proteinExistence type="predicted"/>
<evidence type="ECO:0000313" key="2">
    <source>
        <dbReference type="EMBL" id="KAF2602287.1"/>
    </source>
</evidence>
<protein>
    <submittedName>
        <fullName evidence="2">Uncharacterized protein</fullName>
    </submittedName>
</protein>